<evidence type="ECO:0000256" key="2">
    <source>
        <dbReference type="ARBA" id="ARBA00023015"/>
    </source>
</evidence>
<evidence type="ECO:0000256" key="3">
    <source>
        <dbReference type="ARBA" id="ARBA00023125"/>
    </source>
</evidence>
<comment type="similarity">
    <text evidence="1">Belongs to the NFYB/HAP3 subunit family.</text>
</comment>
<dbReference type="CDD" id="cd22907">
    <property type="entry name" value="HFD_NFYB"/>
    <property type="match status" value="1"/>
</dbReference>
<dbReference type="InterPro" id="IPR003958">
    <property type="entry name" value="CBFA_NFYB_domain"/>
</dbReference>
<reference evidence="6 7" key="1">
    <citation type="submission" date="2023-04" db="EMBL/GenBank/DDBJ databases">
        <title>Genome of Basidiobolus ranarum AG-B5.</title>
        <authorList>
            <person name="Stajich J.E."/>
            <person name="Carter-House D."/>
            <person name="Gryganskyi A."/>
        </authorList>
    </citation>
    <scope>NUCLEOTIDE SEQUENCE [LARGE SCALE GENOMIC DNA]</scope>
    <source>
        <strain evidence="6 7">AG-B5</strain>
    </source>
</reference>
<evidence type="ECO:0000256" key="1">
    <source>
        <dbReference type="ARBA" id="ARBA00009053"/>
    </source>
</evidence>
<keyword evidence="4" id="KW-0804">Transcription</keyword>
<dbReference type="Proteomes" id="UP001479436">
    <property type="component" value="Unassembled WGS sequence"/>
</dbReference>
<keyword evidence="7" id="KW-1185">Reference proteome</keyword>
<comment type="caution">
    <text evidence="6">The sequence shown here is derived from an EMBL/GenBank/DDBJ whole genome shotgun (WGS) entry which is preliminary data.</text>
</comment>
<evidence type="ECO:0000313" key="6">
    <source>
        <dbReference type="EMBL" id="KAK9701864.1"/>
    </source>
</evidence>
<dbReference type="EMBL" id="JASJQH010007776">
    <property type="protein sequence ID" value="KAK9701864.1"/>
    <property type="molecule type" value="Genomic_DNA"/>
</dbReference>
<sequence length="61" mass="6960">MSGENLLDDHEDIREQDRLLPIANVARIMKRSLPDNAKIAKEAKETIQECVSEFISFITSE</sequence>
<dbReference type="InterPro" id="IPR009072">
    <property type="entry name" value="Histone-fold"/>
</dbReference>
<keyword evidence="3" id="KW-0238">DNA-binding</keyword>
<dbReference type="PANTHER" id="PTHR11064">
    <property type="entry name" value="CCAAT-BINDING TRANSCRIPTION FACTOR-RELATED"/>
    <property type="match status" value="1"/>
</dbReference>
<evidence type="ECO:0000313" key="7">
    <source>
        <dbReference type="Proteomes" id="UP001479436"/>
    </source>
</evidence>
<dbReference type="PANTHER" id="PTHR11064:SF9">
    <property type="entry name" value="NUCLEAR TRANSCRIPTION FACTOR Y SUBUNIT BETA"/>
    <property type="match status" value="1"/>
</dbReference>
<feature type="non-terminal residue" evidence="6">
    <location>
        <position position="61"/>
    </location>
</feature>
<protein>
    <submittedName>
        <fullName evidence="6">Transcriptional activator hap3</fullName>
    </submittedName>
</protein>
<gene>
    <name evidence="6" type="primary">HAP3_4</name>
    <name evidence="6" type="ORF">K7432_011523</name>
</gene>
<dbReference type="SUPFAM" id="SSF47113">
    <property type="entry name" value="Histone-fold"/>
    <property type="match status" value="1"/>
</dbReference>
<keyword evidence="2" id="KW-0805">Transcription regulation</keyword>
<evidence type="ECO:0000259" key="5">
    <source>
        <dbReference type="Pfam" id="PF00808"/>
    </source>
</evidence>
<name>A0ABR2VTQ2_9FUNG</name>
<organism evidence="6 7">
    <name type="scientific">Basidiobolus ranarum</name>
    <dbReference type="NCBI Taxonomy" id="34480"/>
    <lineage>
        <taxon>Eukaryota</taxon>
        <taxon>Fungi</taxon>
        <taxon>Fungi incertae sedis</taxon>
        <taxon>Zoopagomycota</taxon>
        <taxon>Entomophthoromycotina</taxon>
        <taxon>Basidiobolomycetes</taxon>
        <taxon>Basidiobolales</taxon>
        <taxon>Basidiobolaceae</taxon>
        <taxon>Basidiobolus</taxon>
    </lineage>
</organism>
<accession>A0ABR2VTQ2</accession>
<dbReference type="Gene3D" id="1.10.20.10">
    <property type="entry name" value="Histone, subunit A"/>
    <property type="match status" value="1"/>
</dbReference>
<dbReference type="Pfam" id="PF00808">
    <property type="entry name" value="CBFD_NFYB_HMF"/>
    <property type="match status" value="1"/>
</dbReference>
<proteinExistence type="inferred from homology"/>
<dbReference type="InterPro" id="IPR027113">
    <property type="entry name" value="Transc_fact_NFYB/HAP3"/>
</dbReference>
<feature type="domain" description="Transcription factor CBF/NF-Y/archaeal histone" evidence="5">
    <location>
        <begin position="19"/>
        <end position="61"/>
    </location>
</feature>
<evidence type="ECO:0000256" key="4">
    <source>
        <dbReference type="ARBA" id="ARBA00023163"/>
    </source>
</evidence>